<reference evidence="2" key="1">
    <citation type="journal article" date="2020" name="Stud. Mycol.">
        <title>101 Dothideomycetes genomes: a test case for predicting lifestyles and emergence of pathogens.</title>
        <authorList>
            <person name="Haridas S."/>
            <person name="Albert R."/>
            <person name="Binder M."/>
            <person name="Bloem J."/>
            <person name="Labutti K."/>
            <person name="Salamov A."/>
            <person name="Andreopoulos B."/>
            <person name="Baker S."/>
            <person name="Barry K."/>
            <person name="Bills G."/>
            <person name="Bluhm B."/>
            <person name="Cannon C."/>
            <person name="Castanera R."/>
            <person name="Culley D."/>
            <person name="Daum C."/>
            <person name="Ezra D."/>
            <person name="Gonzalez J."/>
            <person name="Henrissat B."/>
            <person name="Kuo A."/>
            <person name="Liang C."/>
            <person name="Lipzen A."/>
            <person name="Lutzoni F."/>
            <person name="Magnuson J."/>
            <person name="Mondo S."/>
            <person name="Nolan M."/>
            <person name="Ohm R."/>
            <person name="Pangilinan J."/>
            <person name="Park H.-J."/>
            <person name="Ramirez L."/>
            <person name="Alfaro M."/>
            <person name="Sun H."/>
            <person name="Tritt A."/>
            <person name="Yoshinaga Y."/>
            <person name="Zwiers L.-H."/>
            <person name="Turgeon B."/>
            <person name="Goodwin S."/>
            <person name="Spatafora J."/>
            <person name="Crous P."/>
            <person name="Grigoriev I."/>
        </authorList>
    </citation>
    <scope>NUCLEOTIDE SEQUENCE</scope>
    <source>
        <strain evidence="2">CBS 116435</strain>
    </source>
</reference>
<dbReference type="Proteomes" id="UP000799441">
    <property type="component" value="Unassembled WGS sequence"/>
</dbReference>
<evidence type="ECO:0000256" key="1">
    <source>
        <dbReference type="SAM" id="MobiDB-lite"/>
    </source>
</evidence>
<feature type="region of interest" description="Disordered" evidence="1">
    <location>
        <begin position="1"/>
        <end position="41"/>
    </location>
</feature>
<dbReference type="AlphaFoldDB" id="A0A9P4UUN6"/>
<name>A0A9P4UUN6_9PEZI</name>
<accession>A0A9P4UUN6</accession>
<dbReference type="EMBL" id="MU003766">
    <property type="protein sequence ID" value="KAF2725953.1"/>
    <property type="molecule type" value="Genomic_DNA"/>
</dbReference>
<gene>
    <name evidence="2" type="ORF">K431DRAFT_55923</name>
</gene>
<evidence type="ECO:0000313" key="2">
    <source>
        <dbReference type="EMBL" id="KAF2725953.1"/>
    </source>
</evidence>
<feature type="compositionally biased region" description="Basic and acidic residues" evidence="1">
    <location>
        <begin position="19"/>
        <end position="41"/>
    </location>
</feature>
<keyword evidence="3" id="KW-1185">Reference proteome</keyword>
<proteinExistence type="predicted"/>
<protein>
    <submittedName>
        <fullName evidence="2">Uncharacterized protein</fullName>
    </submittedName>
</protein>
<sequence>MRLSLNWERKSLRGTGEGESIRTERGRQREGDRQRETDRGRQTEVSITIYLAIQVPLASLDPAAHLVSIGTLTWVPNHEIT</sequence>
<evidence type="ECO:0000313" key="3">
    <source>
        <dbReference type="Proteomes" id="UP000799441"/>
    </source>
</evidence>
<organism evidence="2 3">
    <name type="scientific">Polychaeton citri CBS 116435</name>
    <dbReference type="NCBI Taxonomy" id="1314669"/>
    <lineage>
        <taxon>Eukaryota</taxon>
        <taxon>Fungi</taxon>
        <taxon>Dikarya</taxon>
        <taxon>Ascomycota</taxon>
        <taxon>Pezizomycotina</taxon>
        <taxon>Dothideomycetes</taxon>
        <taxon>Dothideomycetidae</taxon>
        <taxon>Capnodiales</taxon>
        <taxon>Capnodiaceae</taxon>
        <taxon>Polychaeton</taxon>
    </lineage>
</organism>
<comment type="caution">
    <text evidence="2">The sequence shown here is derived from an EMBL/GenBank/DDBJ whole genome shotgun (WGS) entry which is preliminary data.</text>
</comment>